<organism evidence="5 6">
    <name type="scientific">Exophiala mesophila</name>
    <name type="common">Black yeast-like fungus</name>
    <dbReference type="NCBI Taxonomy" id="212818"/>
    <lineage>
        <taxon>Eukaryota</taxon>
        <taxon>Fungi</taxon>
        <taxon>Dikarya</taxon>
        <taxon>Ascomycota</taxon>
        <taxon>Pezizomycotina</taxon>
        <taxon>Eurotiomycetes</taxon>
        <taxon>Chaetothyriomycetidae</taxon>
        <taxon>Chaetothyriales</taxon>
        <taxon>Herpotrichiellaceae</taxon>
        <taxon>Exophiala</taxon>
    </lineage>
</organism>
<dbReference type="GO" id="GO:0050661">
    <property type="term" value="F:NADP binding"/>
    <property type="evidence" value="ECO:0007669"/>
    <property type="project" value="InterPro"/>
</dbReference>
<dbReference type="Pfam" id="PF00743">
    <property type="entry name" value="FMO-like"/>
    <property type="match status" value="1"/>
</dbReference>
<dbReference type="Gene3D" id="3.50.50.60">
    <property type="entry name" value="FAD/NAD(P)-binding domain"/>
    <property type="match status" value="2"/>
</dbReference>
<dbReference type="InterPro" id="IPR036188">
    <property type="entry name" value="FAD/NAD-bd_sf"/>
</dbReference>
<dbReference type="Proteomes" id="UP000288859">
    <property type="component" value="Unassembled WGS sequence"/>
</dbReference>
<keyword evidence="4" id="KW-0560">Oxidoreductase</keyword>
<gene>
    <name evidence="5" type="ORF">B0A52_09756</name>
</gene>
<dbReference type="PRINTS" id="PR00411">
    <property type="entry name" value="PNDRDTASEI"/>
</dbReference>
<name>A0A438MRN8_EXOME</name>
<dbReference type="GO" id="GO:0004499">
    <property type="term" value="F:N,N-dimethylaniline monooxygenase activity"/>
    <property type="evidence" value="ECO:0007669"/>
    <property type="project" value="InterPro"/>
</dbReference>
<dbReference type="PANTHER" id="PTHR43098:SF5">
    <property type="entry name" value="DUAL-FUNCTIONAL MONOOXYGENASE_METHYLTRANSFERASE PSOF"/>
    <property type="match status" value="1"/>
</dbReference>
<keyword evidence="2" id="KW-0274">FAD</keyword>
<keyword evidence="3" id="KW-0521">NADP</keyword>
<reference evidence="5 6" key="1">
    <citation type="submission" date="2017-03" db="EMBL/GenBank/DDBJ databases">
        <title>Genomes of endolithic fungi from Antarctica.</title>
        <authorList>
            <person name="Coleine C."/>
            <person name="Masonjones S."/>
            <person name="Stajich J.E."/>
        </authorList>
    </citation>
    <scope>NUCLEOTIDE SEQUENCE [LARGE SCALE GENOMIC DNA]</scope>
    <source>
        <strain evidence="5 6">CCFEE 6314</strain>
    </source>
</reference>
<dbReference type="AlphaFoldDB" id="A0A438MRN8"/>
<dbReference type="EMBL" id="NAJM01000064">
    <property type="protein sequence ID" value="RVX66325.1"/>
    <property type="molecule type" value="Genomic_DNA"/>
</dbReference>
<dbReference type="GO" id="GO:0050660">
    <property type="term" value="F:flavin adenine dinucleotide binding"/>
    <property type="evidence" value="ECO:0007669"/>
    <property type="project" value="InterPro"/>
</dbReference>
<dbReference type="InterPro" id="IPR020946">
    <property type="entry name" value="Flavin_mOase-like"/>
</dbReference>
<comment type="caution">
    <text evidence="5">The sequence shown here is derived from an EMBL/GenBank/DDBJ whole genome shotgun (WGS) entry which is preliminary data.</text>
</comment>
<evidence type="ECO:0000256" key="3">
    <source>
        <dbReference type="ARBA" id="ARBA00022857"/>
    </source>
</evidence>
<evidence type="ECO:0000256" key="2">
    <source>
        <dbReference type="ARBA" id="ARBA00022827"/>
    </source>
</evidence>
<dbReference type="VEuPathDB" id="FungiDB:PV10_05234"/>
<dbReference type="InterPro" id="IPR050775">
    <property type="entry name" value="FAD-binding_Monooxygenases"/>
</dbReference>
<evidence type="ECO:0000313" key="5">
    <source>
        <dbReference type="EMBL" id="RVX66325.1"/>
    </source>
</evidence>
<evidence type="ECO:0000256" key="4">
    <source>
        <dbReference type="ARBA" id="ARBA00023002"/>
    </source>
</evidence>
<evidence type="ECO:0000256" key="1">
    <source>
        <dbReference type="ARBA" id="ARBA00022630"/>
    </source>
</evidence>
<evidence type="ECO:0000313" key="6">
    <source>
        <dbReference type="Proteomes" id="UP000288859"/>
    </source>
</evidence>
<keyword evidence="1" id="KW-0285">Flavoprotein</keyword>
<accession>A0A438MRN8</accession>
<dbReference type="PANTHER" id="PTHR43098">
    <property type="entry name" value="L-ORNITHINE N(5)-MONOOXYGENASE-RELATED"/>
    <property type="match status" value="1"/>
</dbReference>
<evidence type="ECO:0008006" key="7">
    <source>
        <dbReference type="Google" id="ProtNLM"/>
    </source>
</evidence>
<protein>
    <recommendedName>
        <fullName evidence="7">FAD/NAD(P)-binding domain-containing protein</fullName>
    </recommendedName>
</protein>
<dbReference type="SUPFAM" id="SSF51905">
    <property type="entry name" value="FAD/NAD(P)-binding domain"/>
    <property type="match status" value="2"/>
</dbReference>
<sequence>MGSIEVPSFQEGNLGLDYDVVVIGAGLSGMYSLVKMRELGLRTRVIEAGSGVGGTWFWNRYPGARFDSESWSYQYSWSKELLDEWNWTEHFSPQPETLKYCQYVSKKFDLERDIQFNTRITSAHWQDDGRYWQLTDDAGKVYTSRFLITAMGLLNQATLPDIPGVKDFKGIGMHTSRWRDDVSLEGKRVGIIGTGATAIQTIQEIAKTVGHLTVFQRQPNWAAPLHNSKISAEEMAEIRKQYPEIFKKCNESYSCFIHKADPRKTMSLSKEERLAFLEEVYAKPGFAKVLGIFGDCAFDKEANAEVSEFFANKIRQRVHDPEVAEKLIPKNHGFGTKRLPLETFYFEVYNQPNVKLKDISEDPIERITERGVKTKSGEEVELDILIYATGFDAVTGAFTAIDFQGVGGEKIMDTWAEGPRTQLGLLVHNFPNMMMILGPHQMFGNIPRSVEYAVNWTADCIKFCRDNNITRINATPQGVVDWTDHVHKCAVGLLANDVDSWMTGVNKNVKHKQKRIIARYNGPAPGYRALAQGVADRGYVDFDLS</sequence>
<proteinExistence type="predicted"/>
<dbReference type="OrthoDB" id="66881at2759"/>